<dbReference type="EMBL" id="LQYW01000026">
    <property type="protein sequence ID" value="KYD32021.1"/>
    <property type="molecule type" value="Genomic_DNA"/>
</dbReference>
<dbReference type="AlphaFoldDB" id="A0A150N5Q2"/>
<protein>
    <submittedName>
        <fullName evidence="2">Uncharacterized protein</fullName>
    </submittedName>
</protein>
<sequence>MYRKKFKFFKEILIIFCYYHIWMIMTSAISVGYIHMETKRLRDGE</sequence>
<organism evidence="2 3">
    <name type="scientific">Parageobacillus toebii</name>
    <dbReference type="NCBI Taxonomy" id="153151"/>
    <lineage>
        <taxon>Bacteria</taxon>
        <taxon>Bacillati</taxon>
        <taxon>Bacillota</taxon>
        <taxon>Bacilli</taxon>
        <taxon>Bacillales</taxon>
        <taxon>Anoxybacillaceae</taxon>
        <taxon>Parageobacillus</taxon>
    </lineage>
</organism>
<evidence type="ECO:0000313" key="2">
    <source>
        <dbReference type="EMBL" id="KYD32021.1"/>
    </source>
</evidence>
<evidence type="ECO:0000256" key="1">
    <source>
        <dbReference type="SAM" id="Phobius"/>
    </source>
</evidence>
<proteinExistence type="predicted"/>
<keyword evidence="1" id="KW-0472">Membrane</keyword>
<feature type="transmembrane region" description="Helical" evidence="1">
    <location>
        <begin position="12"/>
        <end position="36"/>
    </location>
</feature>
<gene>
    <name evidence="2" type="ORF">B4110_0493</name>
</gene>
<dbReference type="Proteomes" id="UP000075324">
    <property type="component" value="Unassembled WGS sequence"/>
</dbReference>
<name>A0A150N5Q2_9BACL</name>
<keyword evidence="1" id="KW-1133">Transmembrane helix</keyword>
<evidence type="ECO:0000313" key="3">
    <source>
        <dbReference type="Proteomes" id="UP000075324"/>
    </source>
</evidence>
<keyword evidence="1" id="KW-0812">Transmembrane</keyword>
<comment type="caution">
    <text evidence="2">The sequence shown here is derived from an EMBL/GenBank/DDBJ whole genome shotgun (WGS) entry which is preliminary data.</text>
</comment>
<reference evidence="2 3" key="1">
    <citation type="submission" date="2016-01" db="EMBL/GenBank/DDBJ databases">
        <title>Draft Genome Sequences of Seven Thermophilic Sporeformers Isolated from Foods.</title>
        <authorList>
            <person name="Berendsen E.M."/>
            <person name="Wells-Bennik M.H."/>
            <person name="Krawcyk A.O."/>
            <person name="De Jong A."/>
            <person name="Holsappel S."/>
            <person name="Eijlander R.T."/>
            <person name="Kuipers O.P."/>
        </authorList>
    </citation>
    <scope>NUCLEOTIDE SEQUENCE [LARGE SCALE GENOMIC DNA]</scope>
    <source>
        <strain evidence="2 3">B4110</strain>
    </source>
</reference>
<accession>A0A150N5Q2</accession>